<evidence type="ECO:0000259" key="3">
    <source>
        <dbReference type="SMART" id="SM00822"/>
    </source>
</evidence>
<dbReference type="InterPro" id="IPR002347">
    <property type="entry name" value="SDR_fam"/>
</dbReference>
<evidence type="ECO:0000256" key="2">
    <source>
        <dbReference type="ARBA" id="ARBA00023002"/>
    </source>
</evidence>
<dbReference type="CDD" id="cd05233">
    <property type="entry name" value="SDR_c"/>
    <property type="match status" value="1"/>
</dbReference>
<dbReference type="InterPro" id="IPR036291">
    <property type="entry name" value="NAD(P)-bd_dom_sf"/>
</dbReference>
<dbReference type="Gene3D" id="3.40.50.720">
    <property type="entry name" value="NAD(P)-binding Rossmann-like Domain"/>
    <property type="match status" value="1"/>
</dbReference>
<dbReference type="Proteomes" id="UP001144805">
    <property type="component" value="Unassembled WGS sequence"/>
</dbReference>
<reference evidence="4" key="1">
    <citation type="submission" date="2022-11" db="EMBL/GenBank/DDBJ databases">
        <title>Biodiversity and phylogenetic relationships of bacteria.</title>
        <authorList>
            <person name="Machado R.A.R."/>
            <person name="Bhat A."/>
            <person name="Loulou A."/>
            <person name="Kallel S."/>
        </authorList>
    </citation>
    <scope>NUCLEOTIDE SEQUENCE</scope>
    <source>
        <strain evidence="4">K-TC2</strain>
    </source>
</reference>
<keyword evidence="5" id="KW-1185">Reference proteome</keyword>
<feature type="domain" description="Ketoreductase" evidence="3">
    <location>
        <begin position="9"/>
        <end position="188"/>
    </location>
</feature>
<dbReference type="AlphaFoldDB" id="A0A9X3E013"/>
<evidence type="ECO:0000256" key="1">
    <source>
        <dbReference type="ARBA" id="ARBA00006484"/>
    </source>
</evidence>
<dbReference type="PANTHER" id="PTHR24321:SF15">
    <property type="entry name" value="OXIDOREDUCTASE UCPA"/>
    <property type="match status" value="1"/>
</dbReference>
<name>A0A9X3E013_9HYPH</name>
<accession>A0A9X3E013</accession>
<dbReference type="SUPFAM" id="SSF51735">
    <property type="entry name" value="NAD(P)-binding Rossmann-fold domains"/>
    <property type="match status" value="1"/>
</dbReference>
<dbReference type="RefSeq" id="WP_266336975.1">
    <property type="nucleotide sequence ID" value="NZ_JAPKNK010000001.1"/>
</dbReference>
<dbReference type="SMART" id="SM00822">
    <property type="entry name" value="PKS_KR"/>
    <property type="match status" value="1"/>
</dbReference>
<proteinExistence type="inferred from homology"/>
<sequence length="258" mass="26451">MRGSELSGRVAVVTGAAMGIGRASAEALAREGAAVVVADIDEEAGAATAAGLRGTGAEAIFVRTDVSDMADMQAMAAAAVKAFGGIDILVNNAARAIGGVVDEIDEDSWNTVITTNLSSVWRGMRVCVPEMRKRGKGAVVNMSSVQSLAGFKGWAAYAAAKGGINALTQQAAIDLAPHGIRVNAVAPGTIMTPLNEKIFATHPDPQGLIASWNNAHPLGRFGEAPEVGEAVLFLASDRASFITGEILRVDGGLVVRGE</sequence>
<comment type="similarity">
    <text evidence="1">Belongs to the short-chain dehydrogenases/reductases (SDR) family.</text>
</comment>
<organism evidence="4 5">
    <name type="scientific">Kaistia nematophila</name>
    <dbReference type="NCBI Taxonomy" id="2994654"/>
    <lineage>
        <taxon>Bacteria</taxon>
        <taxon>Pseudomonadati</taxon>
        <taxon>Pseudomonadota</taxon>
        <taxon>Alphaproteobacteria</taxon>
        <taxon>Hyphomicrobiales</taxon>
        <taxon>Kaistiaceae</taxon>
        <taxon>Kaistia</taxon>
    </lineage>
</organism>
<protein>
    <submittedName>
        <fullName evidence="4">SDR family NAD(P)-dependent oxidoreductase</fullName>
    </submittedName>
</protein>
<dbReference type="GO" id="GO:0016491">
    <property type="term" value="F:oxidoreductase activity"/>
    <property type="evidence" value="ECO:0007669"/>
    <property type="project" value="UniProtKB-KW"/>
</dbReference>
<comment type="caution">
    <text evidence="4">The sequence shown here is derived from an EMBL/GenBank/DDBJ whole genome shotgun (WGS) entry which is preliminary data.</text>
</comment>
<evidence type="ECO:0000313" key="5">
    <source>
        <dbReference type="Proteomes" id="UP001144805"/>
    </source>
</evidence>
<evidence type="ECO:0000313" key="4">
    <source>
        <dbReference type="EMBL" id="MCX5568012.1"/>
    </source>
</evidence>
<dbReference type="InterPro" id="IPR057326">
    <property type="entry name" value="KR_dom"/>
</dbReference>
<dbReference type="PROSITE" id="PS00061">
    <property type="entry name" value="ADH_SHORT"/>
    <property type="match status" value="1"/>
</dbReference>
<dbReference type="PANTHER" id="PTHR24321">
    <property type="entry name" value="DEHYDROGENASES, SHORT CHAIN"/>
    <property type="match status" value="1"/>
</dbReference>
<dbReference type="PRINTS" id="PR00081">
    <property type="entry name" value="GDHRDH"/>
</dbReference>
<dbReference type="InterPro" id="IPR020904">
    <property type="entry name" value="Sc_DH/Rdtase_CS"/>
</dbReference>
<dbReference type="EMBL" id="JAPKNK010000001">
    <property type="protein sequence ID" value="MCX5568012.1"/>
    <property type="molecule type" value="Genomic_DNA"/>
</dbReference>
<dbReference type="PRINTS" id="PR00080">
    <property type="entry name" value="SDRFAMILY"/>
</dbReference>
<dbReference type="Pfam" id="PF13561">
    <property type="entry name" value="adh_short_C2"/>
    <property type="match status" value="1"/>
</dbReference>
<keyword evidence="2" id="KW-0560">Oxidoreductase</keyword>
<dbReference type="NCBIfam" id="NF005559">
    <property type="entry name" value="PRK07231.1"/>
    <property type="match status" value="1"/>
</dbReference>
<dbReference type="FunFam" id="3.40.50.720:FF:000084">
    <property type="entry name" value="Short-chain dehydrogenase reductase"/>
    <property type="match status" value="1"/>
</dbReference>
<gene>
    <name evidence="4" type="ORF">OSH07_02275</name>
</gene>